<keyword evidence="10 11" id="KW-0472">Membrane</keyword>
<accession>A0A8E0RVN8</accession>
<dbReference type="OrthoDB" id="10252502at2759"/>
<comment type="caution">
    <text evidence="12">The sequence shown here is derived from an EMBL/GenBank/DDBJ whole genome shotgun (WGS) entry which is preliminary data.</text>
</comment>
<organism evidence="12 13">
    <name type="scientific">Fasciolopsis buskii</name>
    <dbReference type="NCBI Taxonomy" id="27845"/>
    <lineage>
        <taxon>Eukaryota</taxon>
        <taxon>Metazoa</taxon>
        <taxon>Spiralia</taxon>
        <taxon>Lophotrochozoa</taxon>
        <taxon>Platyhelminthes</taxon>
        <taxon>Trematoda</taxon>
        <taxon>Digenea</taxon>
        <taxon>Plagiorchiida</taxon>
        <taxon>Echinostomata</taxon>
        <taxon>Echinostomatoidea</taxon>
        <taxon>Fasciolidae</taxon>
        <taxon>Fasciolopsis</taxon>
    </lineage>
</organism>
<comment type="similarity">
    <text evidence="3 11">Belongs to the PIGV family.</text>
</comment>
<reference evidence="12" key="1">
    <citation type="submission" date="2019-05" db="EMBL/GenBank/DDBJ databases">
        <title>Annotation for the trematode Fasciolopsis buski.</title>
        <authorList>
            <person name="Choi Y.-J."/>
        </authorList>
    </citation>
    <scope>NUCLEOTIDE SEQUENCE</scope>
    <source>
        <strain evidence="12">HT</strain>
        <tissue evidence="12">Whole worm</tissue>
    </source>
</reference>
<feature type="transmembrane region" description="Helical" evidence="11">
    <location>
        <begin position="12"/>
        <end position="33"/>
    </location>
</feature>
<dbReference type="PANTHER" id="PTHR12468:SF2">
    <property type="entry name" value="GPI MANNOSYLTRANSFERASE 2"/>
    <property type="match status" value="1"/>
</dbReference>
<dbReference type="InterPro" id="IPR007315">
    <property type="entry name" value="PIG-V/Gpi18"/>
</dbReference>
<feature type="transmembrane region" description="Helical" evidence="11">
    <location>
        <begin position="510"/>
        <end position="529"/>
    </location>
</feature>
<dbReference type="GO" id="GO:0004376">
    <property type="term" value="F:GPI mannosyltransferase activity"/>
    <property type="evidence" value="ECO:0007669"/>
    <property type="project" value="InterPro"/>
</dbReference>
<sequence length="532" mass="61472">MFLHLGAEEKSLLRYCFLVRSLGFLLTVSLSPFPDHSADAFKPPHPIPQNHFDFLISELFRGYRRWDSLYFSFIAQWNYLYEPSLAFFPFWPCLLGVTSRFIYRFVFAIIQLDTVVLLVGIILNWILGLAVSVLLFRLGLTVLGSVKVSYFAALLFCLNPALVFFSSLYSESVFLFCTLLGLLYYEQRRLFLASLFFALSVACRSNGLVNLGYVVYALLCSDAFSRLIWSERTILDTKRSFATLLKNTFQWWFLLATTLLPYLWFVVISLFPLIAYQVYAYFLFCSDAFPLGKIVFSLAPRPPHSLIEFGRQAHYRFPRFIYSNYSLPVASPPPWCLSNLPFSYSHIQKSYWSVSLFGYYEFKQIPNFLLASPTVLLSLACAAAFYARAPKTYKTLGLTAETPRDRRLLPYVLHMLFLTVYGLTHINVQVLTRIIFSSCPVIYWYCAYLLSDCHKWQITVATQMKDARKTDTTKPEVRCSNYLQTFRSDFSHLVRIFNPAVGNTRNQKGILLYFVSYAVVGIVLHSKFLPWT</sequence>
<evidence type="ECO:0000256" key="8">
    <source>
        <dbReference type="ARBA" id="ARBA00022824"/>
    </source>
</evidence>
<evidence type="ECO:0000256" key="1">
    <source>
        <dbReference type="ARBA" id="ARBA00004477"/>
    </source>
</evidence>
<evidence type="ECO:0000313" key="13">
    <source>
        <dbReference type="Proteomes" id="UP000728185"/>
    </source>
</evidence>
<comment type="function">
    <text evidence="11">Mannosyltransferase involved in glycosylphosphatidylinositol-anchor biosynthesis.</text>
</comment>
<keyword evidence="5 11" id="KW-0328">Glycosyltransferase</keyword>
<keyword evidence="6 11" id="KW-0808">Transferase</keyword>
<dbReference type="Pfam" id="PF04188">
    <property type="entry name" value="Mannosyl_trans2"/>
    <property type="match status" value="1"/>
</dbReference>
<evidence type="ECO:0000256" key="10">
    <source>
        <dbReference type="ARBA" id="ARBA00023136"/>
    </source>
</evidence>
<proteinExistence type="inferred from homology"/>
<feature type="transmembrane region" description="Helical" evidence="11">
    <location>
        <begin position="115"/>
        <end position="138"/>
    </location>
</feature>
<dbReference type="GO" id="GO:0000009">
    <property type="term" value="F:alpha-1,6-mannosyltransferase activity"/>
    <property type="evidence" value="ECO:0007669"/>
    <property type="project" value="InterPro"/>
</dbReference>
<feature type="transmembrane region" description="Helical" evidence="11">
    <location>
        <begin position="368"/>
        <end position="387"/>
    </location>
</feature>
<feature type="transmembrane region" description="Helical" evidence="11">
    <location>
        <begin position="85"/>
        <end position="103"/>
    </location>
</feature>
<dbReference type="GO" id="GO:0031501">
    <property type="term" value="C:mannosyltransferase complex"/>
    <property type="evidence" value="ECO:0007669"/>
    <property type="project" value="TreeGrafter"/>
</dbReference>
<comment type="subcellular location">
    <subcellularLocation>
        <location evidence="1 11">Endoplasmic reticulum membrane</location>
        <topology evidence="1 11">Multi-pass membrane protein</topology>
    </subcellularLocation>
</comment>
<dbReference type="EMBL" id="LUCM01003944">
    <property type="protein sequence ID" value="KAA0195088.1"/>
    <property type="molecule type" value="Genomic_DNA"/>
</dbReference>
<feature type="transmembrane region" description="Helical" evidence="11">
    <location>
        <begin position="408"/>
        <end position="424"/>
    </location>
</feature>
<dbReference type="GO" id="GO:0005789">
    <property type="term" value="C:endoplasmic reticulum membrane"/>
    <property type="evidence" value="ECO:0007669"/>
    <property type="project" value="UniProtKB-SubCell"/>
</dbReference>
<evidence type="ECO:0000256" key="9">
    <source>
        <dbReference type="ARBA" id="ARBA00022989"/>
    </source>
</evidence>
<evidence type="ECO:0000313" key="12">
    <source>
        <dbReference type="EMBL" id="KAA0195088.1"/>
    </source>
</evidence>
<keyword evidence="7 11" id="KW-0812">Transmembrane</keyword>
<keyword evidence="4 11" id="KW-0337">GPI-anchor biosynthesis</keyword>
<gene>
    <name evidence="12" type="ORF">FBUS_05270</name>
</gene>
<dbReference type="UniPathway" id="UPA00196"/>
<evidence type="ECO:0000256" key="6">
    <source>
        <dbReference type="ARBA" id="ARBA00022679"/>
    </source>
</evidence>
<evidence type="ECO:0000256" key="4">
    <source>
        <dbReference type="ARBA" id="ARBA00022502"/>
    </source>
</evidence>
<evidence type="ECO:0000256" key="5">
    <source>
        <dbReference type="ARBA" id="ARBA00022676"/>
    </source>
</evidence>
<keyword evidence="13" id="KW-1185">Reference proteome</keyword>
<keyword evidence="9 11" id="KW-1133">Transmembrane helix</keyword>
<dbReference type="GO" id="GO:0006506">
    <property type="term" value="P:GPI anchor biosynthetic process"/>
    <property type="evidence" value="ECO:0007669"/>
    <property type="project" value="UniProtKB-UniPathway"/>
</dbReference>
<dbReference type="EC" id="2.4.1.-" evidence="11"/>
<name>A0A8E0RVN8_9TREM</name>
<feature type="transmembrane region" description="Helical" evidence="11">
    <location>
        <begin position="190"/>
        <end position="207"/>
    </location>
</feature>
<feature type="transmembrane region" description="Helical" evidence="11">
    <location>
        <begin position="251"/>
        <end position="274"/>
    </location>
</feature>
<dbReference type="PANTHER" id="PTHR12468">
    <property type="entry name" value="GPI MANNOSYLTRANSFERASE 2"/>
    <property type="match status" value="1"/>
</dbReference>
<dbReference type="Proteomes" id="UP000728185">
    <property type="component" value="Unassembled WGS sequence"/>
</dbReference>
<evidence type="ECO:0000256" key="3">
    <source>
        <dbReference type="ARBA" id="ARBA00008698"/>
    </source>
</evidence>
<comment type="pathway">
    <text evidence="2 11">Glycolipid biosynthesis; glycosylphosphatidylinositol-anchor biosynthesis.</text>
</comment>
<feature type="transmembrane region" description="Helical" evidence="11">
    <location>
        <begin position="150"/>
        <end position="183"/>
    </location>
</feature>
<evidence type="ECO:0000256" key="7">
    <source>
        <dbReference type="ARBA" id="ARBA00022692"/>
    </source>
</evidence>
<evidence type="ECO:0000256" key="2">
    <source>
        <dbReference type="ARBA" id="ARBA00004687"/>
    </source>
</evidence>
<evidence type="ECO:0000256" key="11">
    <source>
        <dbReference type="RuleBase" id="RU363112"/>
    </source>
</evidence>
<feature type="transmembrane region" description="Helical" evidence="11">
    <location>
        <begin position="430"/>
        <end position="450"/>
    </location>
</feature>
<dbReference type="AlphaFoldDB" id="A0A8E0RVN8"/>
<protein>
    <recommendedName>
        <fullName evidence="11">GPI mannosyltransferase 2</fullName>
        <ecNumber evidence="11">2.4.1.-</ecNumber>
    </recommendedName>
</protein>
<keyword evidence="8 11" id="KW-0256">Endoplasmic reticulum</keyword>